<dbReference type="PANTHER" id="PTHR31827:SF1">
    <property type="entry name" value="EMB|CAB89363.1"/>
    <property type="match status" value="1"/>
</dbReference>
<accession>A0A6G0XEH6</accession>
<dbReference type="PANTHER" id="PTHR31827">
    <property type="entry name" value="EMB|CAB89363.1"/>
    <property type="match status" value="1"/>
</dbReference>
<protein>
    <recommendedName>
        <fullName evidence="1">WRKY19-like zinc finger domain-containing protein</fullName>
    </recommendedName>
</protein>
<proteinExistence type="predicted"/>
<reference evidence="2 3" key="1">
    <citation type="submission" date="2019-07" db="EMBL/GenBank/DDBJ databases">
        <title>Genomics analysis of Aphanomyces spp. identifies a new class of oomycete effector associated with host adaptation.</title>
        <authorList>
            <person name="Gaulin E."/>
        </authorList>
    </citation>
    <scope>NUCLEOTIDE SEQUENCE [LARGE SCALE GENOMIC DNA]</scope>
    <source>
        <strain evidence="2 3">ATCC 201684</strain>
    </source>
</reference>
<name>A0A6G0XEH6_9STRA</name>
<dbReference type="EMBL" id="VJMJ01000072">
    <property type="protein sequence ID" value="KAF0738568.1"/>
    <property type="molecule type" value="Genomic_DNA"/>
</dbReference>
<evidence type="ECO:0000313" key="3">
    <source>
        <dbReference type="Proteomes" id="UP000481153"/>
    </source>
</evidence>
<dbReference type="Pfam" id="PF24906">
    <property type="entry name" value="Zf_WRKY19"/>
    <property type="match status" value="1"/>
</dbReference>
<feature type="domain" description="WRKY19-like zinc finger" evidence="1">
    <location>
        <begin position="100"/>
        <end position="121"/>
    </location>
</feature>
<sequence length="159" mass="18134">MKCFFSGCEHDAMEGTWKCTFHIHRSRCAAGDCRNQVYARNLCVRHGGKRQCQVQGCRLNCRVGDYCTRHSSSEVLRFCSEEGCNSQVHLRGKCFRHGGGRRCQVEGCTKFARNRGLCARHTPKKSQPTLPSFNEFRRRSALAEVESLLTFYYSGQLVV</sequence>
<dbReference type="AlphaFoldDB" id="A0A6G0XEH6"/>
<dbReference type="Proteomes" id="UP000481153">
    <property type="component" value="Unassembled WGS sequence"/>
</dbReference>
<comment type="caution">
    <text evidence="2">The sequence shown here is derived from an EMBL/GenBank/DDBJ whole genome shotgun (WGS) entry which is preliminary data.</text>
</comment>
<dbReference type="InterPro" id="IPR056866">
    <property type="entry name" value="Znf_WRKY19"/>
</dbReference>
<evidence type="ECO:0000259" key="1">
    <source>
        <dbReference type="Pfam" id="PF24906"/>
    </source>
</evidence>
<organism evidence="2 3">
    <name type="scientific">Aphanomyces euteiches</name>
    <dbReference type="NCBI Taxonomy" id="100861"/>
    <lineage>
        <taxon>Eukaryota</taxon>
        <taxon>Sar</taxon>
        <taxon>Stramenopiles</taxon>
        <taxon>Oomycota</taxon>
        <taxon>Saprolegniomycetes</taxon>
        <taxon>Saprolegniales</taxon>
        <taxon>Verrucalvaceae</taxon>
        <taxon>Aphanomyces</taxon>
    </lineage>
</organism>
<gene>
    <name evidence="2" type="ORF">Ae201684_005618</name>
</gene>
<evidence type="ECO:0000313" key="2">
    <source>
        <dbReference type="EMBL" id="KAF0738568.1"/>
    </source>
</evidence>
<keyword evidence="3" id="KW-1185">Reference proteome</keyword>
<dbReference type="VEuPathDB" id="FungiDB:AeMF1_002399"/>